<comment type="similarity">
    <text evidence="2">Belongs to the vir family.</text>
</comment>
<feature type="region of interest" description="Disordered" evidence="6">
    <location>
        <begin position="259"/>
        <end position="280"/>
    </location>
</feature>
<dbReference type="EMBL" id="CAJFCJ010000007">
    <property type="protein sequence ID" value="CAD5117787.1"/>
    <property type="molecule type" value="Genomic_DNA"/>
</dbReference>
<comment type="subcellular location">
    <subcellularLocation>
        <location evidence="1">Nucleus</location>
    </subcellularLocation>
</comment>
<accession>A0A7I8VNZ5</accession>
<dbReference type="GO" id="GO:0005634">
    <property type="term" value="C:nucleus"/>
    <property type="evidence" value="ECO:0007669"/>
    <property type="project" value="UniProtKB-SubCell"/>
</dbReference>
<reference evidence="8 9" key="1">
    <citation type="submission" date="2020-08" db="EMBL/GenBank/DDBJ databases">
        <authorList>
            <person name="Hejnol A."/>
        </authorList>
    </citation>
    <scope>NUCLEOTIDE SEQUENCE [LARGE SCALE GENOMIC DNA]</scope>
</reference>
<comment type="caution">
    <text evidence="8">The sequence shown here is derived from an EMBL/GenBank/DDBJ whole genome shotgun (WGS) entry which is preliminary data.</text>
</comment>
<dbReference type="OrthoDB" id="2011702at2759"/>
<keyword evidence="9" id="KW-1185">Reference proteome</keyword>
<keyword evidence="5" id="KW-0539">Nucleus</keyword>
<evidence type="ECO:0000256" key="5">
    <source>
        <dbReference type="ARBA" id="ARBA00023242"/>
    </source>
</evidence>
<evidence type="ECO:0000256" key="6">
    <source>
        <dbReference type="SAM" id="MobiDB-lite"/>
    </source>
</evidence>
<keyword evidence="3" id="KW-0507">mRNA processing</keyword>
<feature type="domain" description="Virilizer N-terminal" evidence="7">
    <location>
        <begin position="6"/>
        <end position="139"/>
    </location>
</feature>
<name>A0A7I8VNZ5_9ANNE</name>
<sequence length="1686" mass="188596">MAPAKTELLFIDTFSHSSSDAINLDLIQFIRPVVVKEVRVIPLGTRVQADIPGGIRLGATNPSQFDLDIFVNNLKEQTSTFEKFGNIKYKANVNILFEADGEPIPTDGLVIRGIYTTITLAVYGNETIQTRSVSPPIQQPKVRAPDVLTTRPVGGGINRPDNLTKPPIDLPGVNQKVSEWLSMAPSPQPSPTRPISPHNNDQRHVASTAVSQNAQSSPNDPPPSIPIESTGQVHDPRASRARMEEAMPITVVTSMRIGKTEPVPNPTLNEVTDDTEPGEIPEDIEMVSDEECQKGYETISSGEDNLSDLNGVPSRKQLTDMDVSGLDIVDSEGWTYGVASFNPYQFQLVPLEAFSDPALTPHEIAVHKLNDNKSLSCQEADRILQYIQKTEGSDADWVDRMEQVTDMLVPGLAHLMITEFKNQVLDCLCEWALRGLDTDSASRQPVTHMVRHLKAGIRLCGALCACHDDIAFRLLHRDVQHQLVQLLGRREMASSIKLLILRSLDQTTRVKDGLLWFIGGHPIQKKVDKCVYAELIEQVIDDRHDQRVLKALSALCNKLNLYDSLHALNDNVRLTIAQTEEALQKVVDKEDEEFIIEPLQDDVVQKIVTCLEHMTRSLINARFTLSQPSRIPIREVLYEVHLPSHDPLPDILRIFNSSGILKACNVLLTSPSCTQHPSIILAAKKLIEQLCSSQAGLLFLAFNPDPVNSLIMSILQSVSRDDSEESMSNSFVLHLVYHLQSLLYVDELKMTISRGGYVLGVLHNLFVLTLSPIGRDAVVRVLGLEDNLLPLLQLADIGEIDKEDVELKKKAILLHYVFNLILLVLRHSTNTASLLERHGLLLNKLSKNEMTIMPKINEKIHEMSEFLSPISSILDKPTSLEVLPVLLEQMKHLVDDIECTIPKGLVTILRLLQSFLVQPVNNEWPVQLVYERAVAESQGAIHYLANIVQKCADITRTPWLKCIPLQPNTKTLIISTLTTALSSLTALLQKTIKARGLDFKDTTAVESLFNAHAVFCSVTPNGHLSKEQLDIQEYIVACLAAYTQPLICDNKAVSQSVWTGTLKNLLKWMLTAPYTILSGLVLLSELLPLPLPIQTKKNLEKDDQYLIIQPRKLCSAHLLPLDEQLRDVVNTLAVSSCSPLQHILKRVCWQLSDLTAPSASVMATIVLDLVAKTIDDSGGLSNSNLVRVLDLLVFLADKPSFKAAAIALLNEETYENILRKIASLLNVVDEQNRWHSVVQEAIIGVYQCLCDCEVSLLSLDQHSVAECVSNSLPSKKHLYIIIESIFMHIGSPDQSYTSVIPSLKTLYILLEHDFGLSLLHEYLAERDSSVFYVLFDRINGTFSKDSHDHIATLTAAVEVLHMMVQNKRKDIITINRLKLMLNWPKEMHPLDDLENLLSAQIEKQDENLRTLHDAMKDLVSILKEEDMSNEWKPVELPNPLPLHELFNLRTVSMFAESDENRLSDTFWLATPMGGEGERETVPVNLIEIVNEHLPDVKLKEELMKDTDVATARRIRARAPRRQMDMINTSKTQGSSRGAFAAPMRGRGFARGASTRNDLFRSRPPNTSRPPSMHVDDFIKMENSESAPDDATVMPPPPTITTTPDRPRSIYPGPSSVGSGYRREDPQQWRSKTYASSDSNHYSSIDTRNFGQNYLYNKFVINPQTQTPNSPYSRRTDARNYMRPVPK</sequence>
<protein>
    <submittedName>
        <fullName evidence="8">DgyrCDS6539</fullName>
    </submittedName>
</protein>
<dbReference type="PANTHER" id="PTHR23185">
    <property type="entry name" value="PROTEIN VIRILIZER HOMOLOG"/>
    <property type="match status" value="1"/>
</dbReference>
<feature type="compositionally biased region" description="Polar residues" evidence="6">
    <location>
        <begin position="1661"/>
        <end position="1672"/>
    </location>
</feature>
<dbReference type="PANTHER" id="PTHR23185:SF0">
    <property type="entry name" value="PROTEIN VIRILIZER HOMOLOG"/>
    <property type="match status" value="1"/>
</dbReference>
<dbReference type="InterPro" id="IPR026736">
    <property type="entry name" value="Virilizer"/>
</dbReference>
<feature type="compositionally biased region" description="Basic and acidic residues" evidence="6">
    <location>
        <begin position="1573"/>
        <end position="1582"/>
    </location>
</feature>
<evidence type="ECO:0000259" key="7">
    <source>
        <dbReference type="Pfam" id="PF15912"/>
    </source>
</evidence>
<feature type="compositionally biased region" description="Polar residues" evidence="6">
    <location>
        <begin position="1627"/>
        <end position="1643"/>
    </location>
</feature>
<dbReference type="GO" id="GO:0008380">
    <property type="term" value="P:RNA splicing"/>
    <property type="evidence" value="ECO:0007669"/>
    <property type="project" value="UniProtKB-KW"/>
</dbReference>
<evidence type="ECO:0000256" key="4">
    <source>
        <dbReference type="ARBA" id="ARBA00023187"/>
    </source>
</evidence>
<dbReference type="GO" id="GO:0003723">
    <property type="term" value="F:RNA binding"/>
    <property type="evidence" value="ECO:0007669"/>
    <property type="project" value="TreeGrafter"/>
</dbReference>
<evidence type="ECO:0000256" key="1">
    <source>
        <dbReference type="ARBA" id="ARBA00004123"/>
    </source>
</evidence>
<evidence type="ECO:0000313" key="8">
    <source>
        <dbReference type="EMBL" id="CAD5117787.1"/>
    </source>
</evidence>
<dbReference type="Pfam" id="PF15912">
    <property type="entry name" value="VIR_N"/>
    <property type="match status" value="1"/>
</dbReference>
<evidence type="ECO:0000313" key="9">
    <source>
        <dbReference type="Proteomes" id="UP000549394"/>
    </source>
</evidence>
<dbReference type="InterPro" id="IPR031801">
    <property type="entry name" value="VIR_N"/>
</dbReference>
<feature type="compositionally biased region" description="Acidic residues" evidence="6">
    <location>
        <begin position="271"/>
        <end position="280"/>
    </location>
</feature>
<feature type="compositionally biased region" description="Low complexity" evidence="6">
    <location>
        <begin position="1561"/>
        <end position="1571"/>
    </location>
</feature>
<evidence type="ECO:0000256" key="2">
    <source>
        <dbReference type="ARBA" id="ARBA00008371"/>
    </source>
</evidence>
<gene>
    <name evidence="8" type="ORF">DGYR_LOCUS6278</name>
</gene>
<feature type="region of interest" description="Disordered" evidence="6">
    <location>
        <begin position="1529"/>
        <end position="1643"/>
    </location>
</feature>
<organism evidence="8 9">
    <name type="scientific">Dimorphilus gyrociliatus</name>
    <dbReference type="NCBI Taxonomy" id="2664684"/>
    <lineage>
        <taxon>Eukaryota</taxon>
        <taxon>Metazoa</taxon>
        <taxon>Spiralia</taxon>
        <taxon>Lophotrochozoa</taxon>
        <taxon>Annelida</taxon>
        <taxon>Polychaeta</taxon>
        <taxon>Polychaeta incertae sedis</taxon>
        <taxon>Dinophilidae</taxon>
        <taxon>Dimorphilus</taxon>
    </lineage>
</organism>
<feature type="region of interest" description="Disordered" evidence="6">
    <location>
        <begin position="1661"/>
        <end position="1686"/>
    </location>
</feature>
<dbReference type="GO" id="GO:0036396">
    <property type="term" value="C:RNA N6-methyladenosine methyltransferase complex"/>
    <property type="evidence" value="ECO:0007669"/>
    <property type="project" value="TreeGrafter"/>
</dbReference>
<dbReference type="Proteomes" id="UP000549394">
    <property type="component" value="Unassembled WGS sequence"/>
</dbReference>
<dbReference type="GO" id="GO:0006397">
    <property type="term" value="P:mRNA processing"/>
    <property type="evidence" value="ECO:0007669"/>
    <property type="project" value="UniProtKB-KW"/>
</dbReference>
<proteinExistence type="inferred from homology"/>
<evidence type="ECO:0000256" key="3">
    <source>
        <dbReference type="ARBA" id="ARBA00022664"/>
    </source>
</evidence>
<keyword evidence="4" id="KW-0508">mRNA splicing</keyword>
<feature type="region of interest" description="Disordered" evidence="6">
    <location>
        <begin position="147"/>
        <end position="240"/>
    </location>
</feature>